<organism evidence="1 2">
    <name type="scientific">Chitinimonas lacunae</name>
    <dbReference type="NCBI Taxonomy" id="1963018"/>
    <lineage>
        <taxon>Bacteria</taxon>
        <taxon>Pseudomonadati</taxon>
        <taxon>Pseudomonadota</taxon>
        <taxon>Betaproteobacteria</taxon>
        <taxon>Neisseriales</taxon>
        <taxon>Chitinibacteraceae</taxon>
        <taxon>Chitinimonas</taxon>
    </lineage>
</organism>
<keyword evidence="2" id="KW-1185">Reference proteome</keyword>
<dbReference type="RefSeq" id="WP_378162149.1">
    <property type="nucleotide sequence ID" value="NZ_JBHSBU010000001.1"/>
</dbReference>
<proteinExistence type="predicted"/>
<dbReference type="Proteomes" id="UP001595791">
    <property type="component" value="Unassembled WGS sequence"/>
</dbReference>
<comment type="caution">
    <text evidence="1">The sequence shown here is derived from an EMBL/GenBank/DDBJ whole genome shotgun (WGS) entry which is preliminary data.</text>
</comment>
<reference evidence="2" key="1">
    <citation type="journal article" date="2019" name="Int. J. Syst. Evol. Microbiol.">
        <title>The Global Catalogue of Microorganisms (GCM) 10K type strain sequencing project: providing services to taxonomists for standard genome sequencing and annotation.</title>
        <authorList>
            <consortium name="The Broad Institute Genomics Platform"/>
            <consortium name="The Broad Institute Genome Sequencing Center for Infectious Disease"/>
            <person name="Wu L."/>
            <person name="Ma J."/>
        </authorList>
    </citation>
    <scope>NUCLEOTIDE SEQUENCE [LARGE SCALE GENOMIC DNA]</scope>
    <source>
        <strain evidence="2">LMG 29894</strain>
    </source>
</reference>
<dbReference type="EMBL" id="JBHSBU010000001">
    <property type="protein sequence ID" value="MFC4158937.1"/>
    <property type="molecule type" value="Genomic_DNA"/>
</dbReference>
<protein>
    <submittedName>
        <fullName evidence="1">Uncharacterized protein</fullName>
    </submittedName>
</protein>
<evidence type="ECO:0000313" key="1">
    <source>
        <dbReference type="EMBL" id="MFC4158937.1"/>
    </source>
</evidence>
<name>A0ABV8MMN0_9NEIS</name>
<gene>
    <name evidence="1" type="ORF">ACFOW7_06140</name>
</gene>
<sequence length="331" mass="37199">MNLETWQSHFEGYTLVGCAVGNRNTLYLLGKANPPEGSKEVWNYELTTRFVFYMRDDEDPDNRWGSIDFNMLDYPMLAAVKKPESQAVIVDDRRWVFSFNLDGDQVEPEIPKSLSQGGSVTRLKEIEGYLYAVDSGRCAFYRESSGKWIGLEEGHVLTQFDGSDLTYAPSFEDIDGFSRCDIYAVGGKGDVWHWNGARWSQCHFPSNMYLTAVCCGEDGKVYIGAQCGTVFVGRGDDWQMLQKNDYTLPFKDMVWYEDRVWCTSDYGVYQIVDGKFTSAVLPLEAAICAGNLSVGDGVLLLAGVHGAAFLENGKWESLVNNPEMRQLAENP</sequence>
<accession>A0ABV8MMN0</accession>
<dbReference type="SUPFAM" id="SSF101898">
    <property type="entry name" value="NHL repeat"/>
    <property type="match status" value="1"/>
</dbReference>
<evidence type="ECO:0000313" key="2">
    <source>
        <dbReference type="Proteomes" id="UP001595791"/>
    </source>
</evidence>